<dbReference type="InterPro" id="IPR036457">
    <property type="entry name" value="PPM-type-like_dom_sf"/>
</dbReference>
<organism evidence="2 3">
    <name type="scientific">Ilyomonas limi</name>
    <dbReference type="NCBI Taxonomy" id="2575867"/>
    <lineage>
        <taxon>Bacteria</taxon>
        <taxon>Pseudomonadati</taxon>
        <taxon>Bacteroidota</taxon>
        <taxon>Chitinophagia</taxon>
        <taxon>Chitinophagales</taxon>
        <taxon>Chitinophagaceae</taxon>
        <taxon>Ilyomonas</taxon>
    </lineage>
</organism>
<reference evidence="2 3" key="1">
    <citation type="submission" date="2019-05" db="EMBL/GenBank/DDBJ databases">
        <title>Panacibacter sp. strain 17mud1-8 Genome sequencing and assembly.</title>
        <authorList>
            <person name="Chhetri G."/>
        </authorList>
    </citation>
    <scope>NUCLEOTIDE SEQUENCE [LARGE SCALE GENOMIC DNA]</scope>
    <source>
        <strain evidence="2 3">17mud1-8</strain>
    </source>
</reference>
<dbReference type="RefSeq" id="WP_137261286.1">
    <property type="nucleotide sequence ID" value="NZ_SZQL01000005.1"/>
</dbReference>
<dbReference type="EMBL" id="SZQL01000005">
    <property type="protein sequence ID" value="TKK69291.1"/>
    <property type="molecule type" value="Genomic_DNA"/>
</dbReference>
<dbReference type="Pfam" id="PF13672">
    <property type="entry name" value="PP2C_2"/>
    <property type="match status" value="1"/>
</dbReference>
<proteinExistence type="predicted"/>
<dbReference type="AlphaFoldDB" id="A0A4U3L2B5"/>
<keyword evidence="3" id="KW-1185">Reference proteome</keyword>
<sequence length="468" mass="52907">MEDAKQFVTNLFKSNNMPIPASRMDVLDAFIQDEQNIAAINTIIQNQNGLMAKWKLEDRIAEIRQQPVRVLNATVGKPYETKFDFDKLQWKDITTFEWEGLQEVGLRYDEQTKQITGVPTQSGDIKAKFKFKIEGQPEVAPFNEKIITLIINPDPKSLWKNIESDRNDPFWKEDNITEFAPLGDRHILVSSKRGRSHANIGSCREDDFAFKDLDNGWSIVVVADGAGSAKLSRKGSAMACNEVVGYFDESTSIESMAAFDELLHEHMGNASADTKKNLTHFVYNTLGKCALQVHKKLQEFATKEGITLKDLSSTLIFTLFKKYDAGYALLSFGVGDCPIAVLNKDISEVILMNWLDVGEFGGGTRFITMPEIFKSDKFATRFGFKLLDDFAYLIMMTDGIYDPKFVVEASLPDIKKWKAFLADLNGKNEDGVSVELQPDNENITDQFSRWMDFWSAGNHDDRTLAIVF</sequence>
<gene>
    <name evidence="2" type="ORF">FC093_08215</name>
</gene>
<evidence type="ECO:0000313" key="2">
    <source>
        <dbReference type="EMBL" id="TKK69291.1"/>
    </source>
</evidence>
<protein>
    <submittedName>
        <fullName evidence="2">Protein phosphatase 2C domain-containing protein</fullName>
    </submittedName>
</protein>
<accession>A0A4U3L2B5</accession>
<evidence type="ECO:0000313" key="3">
    <source>
        <dbReference type="Proteomes" id="UP000305848"/>
    </source>
</evidence>
<evidence type="ECO:0000259" key="1">
    <source>
        <dbReference type="Pfam" id="PF13672"/>
    </source>
</evidence>
<dbReference type="Proteomes" id="UP000305848">
    <property type="component" value="Unassembled WGS sequence"/>
</dbReference>
<dbReference type="SUPFAM" id="SSF81606">
    <property type="entry name" value="PP2C-like"/>
    <property type="match status" value="1"/>
</dbReference>
<dbReference type="InterPro" id="IPR001932">
    <property type="entry name" value="PPM-type_phosphatase-like_dom"/>
</dbReference>
<name>A0A4U3L2B5_9BACT</name>
<dbReference type="OrthoDB" id="963478at2"/>
<feature type="domain" description="PPM-type phosphatase" evidence="1">
    <location>
        <begin position="193"/>
        <end position="423"/>
    </location>
</feature>
<dbReference type="Gene3D" id="3.60.40.10">
    <property type="entry name" value="PPM-type phosphatase domain"/>
    <property type="match status" value="1"/>
</dbReference>
<comment type="caution">
    <text evidence="2">The sequence shown here is derived from an EMBL/GenBank/DDBJ whole genome shotgun (WGS) entry which is preliminary data.</text>
</comment>